<accession>A0ABT0K107</accession>
<dbReference type="Proteomes" id="UP001201873">
    <property type="component" value="Unassembled WGS sequence"/>
</dbReference>
<organism evidence="2 3">
    <name type="scientific">Frankia umida</name>
    <dbReference type="NCBI Taxonomy" id="573489"/>
    <lineage>
        <taxon>Bacteria</taxon>
        <taxon>Bacillati</taxon>
        <taxon>Actinomycetota</taxon>
        <taxon>Actinomycetes</taxon>
        <taxon>Frankiales</taxon>
        <taxon>Frankiaceae</taxon>
        <taxon>Frankia</taxon>
    </lineage>
</organism>
<sequence length="257" mass="27738">MVADLLGVSVRDLHQMWERSSHRWQAVRRVLDNGGPSLVYQPIFDLRTGATAGVEALSRFPTSATDPEQWFAHAASVGLGIELELAAVRKALPVLRRGPPSARLAVNVSPSTLVGGLIDLLITSAAHADLSRLVVEITEHESNFEDPAVLQAARELRNLGARIAVDDIGTGYSGLQRLVNLRPEVIKVDRCLIHGINTDPVRRATAIALVYIGQEIDSSIIAEGIETSAELAAVQNAGICYGQGHLLARPNIQPIFR</sequence>
<name>A0ABT0K107_9ACTN</name>
<dbReference type="Pfam" id="PF00563">
    <property type="entry name" value="EAL"/>
    <property type="match status" value="1"/>
</dbReference>
<feature type="domain" description="EAL" evidence="1">
    <location>
        <begin position="20"/>
        <end position="257"/>
    </location>
</feature>
<dbReference type="SUPFAM" id="SSF141868">
    <property type="entry name" value="EAL domain-like"/>
    <property type="match status" value="1"/>
</dbReference>
<dbReference type="PANTHER" id="PTHR33121:SF76">
    <property type="entry name" value="SIGNALING PROTEIN"/>
    <property type="match status" value="1"/>
</dbReference>
<dbReference type="PROSITE" id="PS50883">
    <property type="entry name" value="EAL"/>
    <property type="match status" value="1"/>
</dbReference>
<evidence type="ECO:0000313" key="2">
    <source>
        <dbReference type="EMBL" id="MCK9876963.1"/>
    </source>
</evidence>
<dbReference type="InterPro" id="IPR035919">
    <property type="entry name" value="EAL_sf"/>
</dbReference>
<dbReference type="CDD" id="cd01948">
    <property type="entry name" value="EAL"/>
    <property type="match status" value="1"/>
</dbReference>
<evidence type="ECO:0000259" key="1">
    <source>
        <dbReference type="PROSITE" id="PS50883"/>
    </source>
</evidence>
<dbReference type="Gene3D" id="3.20.20.450">
    <property type="entry name" value="EAL domain"/>
    <property type="match status" value="1"/>
</dbReference>
<dbReference type="SMART" id="SM00052">
    <property type="entry name" value="EAL"/>
    <property type="match status" value="1"/>
</dbReference>
<evidence type="ECO:0000313" key="3">
    <source>
        <dbReference type="Proteomes" id="UP001201873"/>
    </source>
</evidence>
<proteinExistence type="predicted"/>
<protein>
    <submittedName>
        <fullName evidence="2">EAL domain-containing protein</fullName>
    </submittedName>
</protein>
<dbReference type="InterPro" id="IPR001633">
    <property type="entry name" value="EAL_dom"/>
</dbReference>
<reference evidence="2 3" key="1">
    <citation type="submission" date="2022-04" db="EMBL/GenBank/DDBJ databases">
        <title>Genome diversity in the genus Frankia.</title>
        <authorList>
            <person name="Carlos-Shanley C."/>
            <person name="Hahn D."/>
        </authorList>
    </citation>
    <scope>NUCLEOTIDE SEQUENCE [LARGE SCALE GENOMIC DNA]</scope>
    <source>
        <strain evidence="2 3">Ag45/Mut15</strain>
    </source>
</reference>
<comment type="caution">
    <text evidence="2">The sequence shown here is derived from an EMBL/GenBank/DDBJ whole genome shotgun (WGS) entry which is preliminary data.</text>
</comment>
<dbReference type="EMBL" id="JALKFT010000013">
    <property type="protein sequence ID" value="MCK9876963.1"/>
    <property type="molecule type" value="Genomic_DNA"/>
</dbReference>
<gene>
    <name evidence="2" type="ORF">MXD59_14460</name>
</gene>
<dbReference type="InterPro" id="IPR050706">
    <property type="entry name" value="Cyclic-di-GMP_PDE-like"/>
</dbReference>
<keyword evidence="3" id="KW-1185">Reference proteome</keyword>
<dbReference type="PANTHER" id="PTHR33121">
    <property type="entry name" value="CYCLIC DI-GMP PHOSPHODIESTERASE PDEF"/>
    <property type="match status" value="1"/>
</dbReference>